<feature type="compositionally biased region" description="Polar residues" evidence="5">
    <location>
        <begin position="70"/>
        <end position="80"/>
    </location>
</feature>
<dbReference type="Gene3D" id="1.50.10.150">
    <property type="entry name" value="Voltage-dependent anion channel"/>
    <property type="match status" value="1"/>
</dbReference>
<evidence type="ECO:0000256" key="1">
    <source>
        <dbReference type="ARBA" id="ARBA00004141"/>
    </source>
</evidence>
<comment type="subcellular location">
    <subcellularLocation>
        <location evidence="1">Membrane</location>
        <topology evidence="1">Multi-pass membrane protein</topology>
    </subcellularLocation>
</comment>
<feature type="region of interest" description="Disordered" evidence="5">
    <location>
        <begin position="1"/>
        <end position="47"/>
    </location>
</feature>
<feature type="transmembrane region" description="Helical" evidence="6">
    <location>
        <begin position="186"/>
        <end position="207"/>
    </location>
</feature>
<accession>A0A9P4M080</accession>
<feature type="compositionally biased region" description="Polar residues" evidence="5">
    <location>
        <begin position="7"/>
        <end position="17"/>
    </location>
</feature>
<proteinExistence type="predicted"/>
<organism evidence="7 8">
    <name type="scientific">Saccharata proteae CBS 121410</name>
    <dbReference type="NCBI Taxonomy" id="1314787"/>
    <lineage>
        <taxon>Eukaryota</taxon>
        <taxon>Fungi</taxon>
        <taxon>Dikarya</taxon>
        <taxon>Ascomycota</taxon>
        <taxon>Pezizomycotina</taxon>
        <taxon>Dothideomycetes</taxon>
        <taxon>Dothideomycetes incertae sedis</taxon>
        <taxon>Botryosphaeriales</taxon>
        <taxon>Saccharataceae</taxon>
        <taxon>Saccharata</taxon>
    </lineage>
</organism>
<dbReference type="InterPro" id="IPR004695">
    <property type="entry name" value="SLAC1/Mae1/Ssu1/TehA"/>
</dbReference>
<dbReference type="InterPro" id="IPR030185">
    <property type="entry name" value="Mae1"/>
</dbReference>
<evidence type="ECO:0000256" key="2">
    <source>
        <dbReference type="ARBA" id="ARBA00022692"/>
    </source>
</evidence>
<dbReference type="OrthoDB" id="2901184at2759"/>
<feature type="transmembrane region" description="Helical" evidence="6">
    <location>
        <begin position="429"/>
        <end position="451"/>
    </location>
</feature>
<comment type="caution">
    <text evidence="7">The sequence shown here is derived from an EMBL/GenBank/DDBJ whole genome shotgun (WGS) entry which is preliminary data.</text>
</comment>
<dbReference type="PANTHER" id="PTHR31162:SF0">
    <property type="entry name" value="MALIC ACID TRANSPORT PROTEIN"/>
    <property type="match status" value="1"/>
</dbReference>
<evidence type="ECO:0000313" key="8">
    <source>
        <dbReference type="Proteomes" id="UP000799776"/>
    </source>
</evidence>
<evidence type="ECO:0000256" key="5">
    <source>
        <dbReference type="SAM" id="MobiDB-lite"/>
    </source>
</evidence>
<dbReference type="GO" id="GO:0015140">
    <property type="term" value="F:malate transmembrane transporter activity"/>
    <property type="evidence" value="ECO:0007669"/>
    <property type="project" value="InterPro"/>
</dbReference>
<dbReference type="AlphaFoldDB" id="A0A9P4M080"/>
<name>A0A9P4M080_9PEZI</name>
<feature type="transmembrane region" description="Helical" evidence="6">
    <location>
        <begin position="402"/>
        <end position="423"/>
    </location>
</feature>
<evidence type="ECO:0000313" key="7">
    <source>
        <dbReference type="EMBL" id="KAF2089922.1"/>
    </source>
</evidence>
<protein>
    <submittedName>
        <fullName evidence="7">C4-dicarboxylate transporter/malic acid transport protein-like protein</fullName>
    </submittedName>
</protein>
<keyword evidence="8" id="KW-1185">Reference proteome</keyword>
<dbReference type="Proteomes" id="UP000799776">
    <property type="component" value="Unassembled WGS sequence"/>
</dbReference>
<dbReference type="PANTHER" id="PTHR31162">
    <property type="entry name" value="MALIC ACID TRANSPORT PROTEIN-RELATED"/>
    <property type="match status" value="1"/>
</dbReference>
<dbReference type="EMBL" id="ML978713">
    <property type="protein sequence ID" value="KAF2089922.1"/>
    <property type="molecule type" value="Genomic_DNA"/>
</dbReference>
<reference evidence="7" key="1">
    <citation type="journal article" date="2020" name="Stud. Mycol.">
        <title>101 Dothideomycetes genomes: a test case for predicting lifestyles and emergence of pathogens.</title>
        <authorList>
            <person name="Haridas S."/>
            <person name="Albert R."/>
            <person name="Binder M."/>
            <person name="Bloem J."/>
            <person name="Labutti K."/>
            <person name="Salamov A."/>
            <person name="Andreopoulos B."/>
            <person name="Baker S."/>
            <person name="Barry K."/>
            <person name="Bills G."/>
            <person name="Bluhm B."/>
            <person name="Cannon C."/>
            <person name="Castanera R."/>
            <person name="Culley D."/>
            <person name="Daum C."/>
            <person name="Ezra D."/>
            <person name="Gonzalez J."/>
            <person name="Henrissat B."/>
            <person name="Kuo A."/>
            <person name="Liang C."/>
            <person name="Lipzen A."/>
            <person name="Lutzoni F."/>
            <person name="Magnuson J."/>
            <person name="Mondo S."/>
            <person name="Nolan M."/>
            <person name="Ohm R."/>
            <person name="Pangilinan J."/>
            <person name="Park H.-J."/>
            <person name="Ramirez L."/>
            <person name="Alfaro M."/>
            <person name="Sun H."/>
            <person name="Tritt A."/>
            <person name="Yoshinaga Y."/>
            <person name="Zwiers L.-H."/>
            <person name="Turgeon B."/>
            <person name="Goodwin S."/>
            <person name="Spatafora J."/>
            <person name="Crous P."/>
            <person name="Grigoriev I."/>
        </authorList>
    </citation>
    <scope>NUCLEOTIDE SEQUENCE</scope>
    <source>
        <strain evidence="7">CBS 121410</strain>
    </source>
</reference>
<dbReference type="GO" id="GO:0016020">
    <property type="term" value="C:membrane"/>
    <property type="evidence" value="ECO:0007669"/>
    <property type="project" value="UniProtKB-SubCell"/>
</dbReference>
<keyword evidence="3 6" id="KW-1133">Transmembrane helix</keyword>
<feature type="region of interest" description="Disordered" evidence="5">
    <location>
        <begin position="66"/>
        <end position="100"/>
    </location>
</feature>
<feature type="transmembrane region" description="Helical" evidence="6">
    <location>
        <begin position="326"/>
        <end position="347"/>
    </location>
</feature>
<feature type="transmembrane region" description="Helical" evidence="6">
    <location>
        <begin position="258"/>
        <end position="276"/>
    </location>
</feature>
<feature type="transmembrane region" description="Helical" evidence="6">
    <location>
        <begin position="367"/>
        <end position="395"/>
    </location>
</feature>
<evidence type="ECO:0000256" key="3">
    <source>
        <dbReference type="ARBA" id="ARBA00022989"/>
    </source>
</evidence>
<evidence type="ECO:0000256" key="6">
    <source>
        <dbReference type="SAM" id="Phobius"/>
    </source>
</evidence>
<feature type="transmembrane region" description="Helical" evidence="6">
    <location>
        <begin position="296"/>
        <end position="314"/>
    </location>
</feature>
<sequence>MSWYNPDGSQPSDSLHTGSGIHGETYWPDGRAPTDGTSTSDGIGFINFPRPLSSHPPAIHPYYVEETENSADSRFNTGSTPIDEDEEKKRSSSSPQSFQSVNGRVSLKNRLEHFTWSWFTTTMSTGGLALALAETPHRFDGLITIGKIVYVFNIVLFLIFVGAIVTRFILIPRALKNSLLDGTEGFFFPAFWLSLAVIIGGANLYGVPSTGPWLIVAIRILFWIYAGCTLLVAALLYWFLFDRASGINLSADKMSPTWVFPIFPAMLTGTIASFIAPSQPPAQRLPIIVAGVAYQGLGWMTAVCIIAIYMYRLFHSGLTPLNVRPGMFMMVGAPAFTIVALIGNANALPAHHAYFAAHPLAAEVLRIMTLFVGIFLWLFAFWLFCIAALSCVAGIPEMGFSLTWWALVFPNVGFTIATVEIGRALGSEAVLWVGSAMTVLLVCAWFFVAGAHVRAVVLGKILWPGRDEDRDEEHNKRD</sequence>
<feature type="transmembrane region" description="Helical" evidence="6">
    <location>
        <begin position="145"/>
        <end position="165"/>
    </location>
</feature>
<feature type="transmembrane region" description="Helical" evidence="6">
    <location>
        <begin position="213"/>
        <end position="238"/>
    </location>
</feature>
<dbReference type="CDD" id="cd09317">
    <property type="entry name" value="TDT_Mae1_like"/>
    <property type="match status" value="1"/>
</dbReference>
<keyword evidence="4 6" id="KW-0472">Membrane</keyword>
<dbReference type="Pfam" id="PF03595">
    <property type="entry name" value="SLAC1"/>
    <property type="match status" value="1"/>
</dbReference>
<evidence type="ECO:0000256" key="4">
    <source>
        <dbReference type="ARBA" id="ARBA00023136"/>
    </source>
</evidence>
<keyword evidence="2 6" id="KW-0812">Transmembrane</keyword>
<gene>
    <name evidence="7" type="ORF">K490DRAFT_62799</name>
</gene>
<dbReference type="InterPro" id="IPR038665">
    <property type="entry name" value="Voltage-dep_anion_channel_sf"/>
</dbReference>